<proteinExistence type="predicted"/>
<accession>A0ABU8G7G0</accession>
<evidence type="ECO:0000313" key="2">
    <source>
        <dbReference type="EMBL" id="MEI5609135.1"/>
    </source>
</evidence>
<dbReference type="RefSeq" id="WP_336539462.1">
    <property type="nucleotide sequence ID" value="NZ_JBBAYL010000015.1"/>
</dbReference>
<sequence length="69" mass="7479">MIARVTEAETEGWLGEVEGLQISLAGAEEKLSQLDVQISRQQESVDLGIPTFREIVARTTTVATPPQPS</sequence>
<comment type="caution">
    <text evidence="2">The sequence shown here is derived from an EMBL/GenBank/DDBJ whole genome shotgun (WGS) entry which is preliminary data.</text>
</comment>
<protein>
    <submittedName>
        <fullName evidence="2">Uncharacterized protein</fullName>
    </submittedName>
</protein>
<name>A0ABU8G7G0_9ACTN</name>
<evidence type="ECO:0000313" key="3">
    <source>
        <dbReference type="Proteomes" id="UP001365781"/>
    </source>
</evidence>
<feature type="coiled-coil region" evidence="1">
    <location>
        <begin position="17"/>
        <end position="44"/>
    </location>
</feature>
<gene>
    <name evidence="2" type="ORF">WB403_08155</name>
</gene>
<dbReference type="Proteomes" id="UP001365781">
    <property type="component" value="Unassembled WGS sequence"/>
</dbReference>
<organism evidence="2 3">
    <name type="scientific">Streptomyces brasiliscabiei</name>
    <dbReference type="NCBI Taxonomy" id="2736302"/>
    <lineage>
        <taxon>Bacteria</taxon>
        <taxon>Bacillati</taxon>
        <taxon>Actinomycetota</taxon>
        <taxon>Actinomycetes</taxon>
        <taxon>Kitasatosporales</taxon>
        <taxon>Streptomycetaceae</taxon>
        <taxon>Streptomyces</taxon>
    </lineage>
</organism>
<dbReference type="EMBL" id="JBBAYM010000004">
    <property type="protein sequence ID" value="MEI5609135.1"/>
    <property type="molecule type" value="Genomic_DNA"/>
</dbReference>
<keyword evidence="1" id="KW-0175">Coiled coil</keyword>
<keyword evidence="3" id="KW-1185">Reference proteome</keyword>
<reference evidence="2 3" key="1">
    <citation type="submission" date="2024-03" db="EMBL/GenBank/DDBJ databases">
        <title>First Report of Pectobacterium brasiliscabiei causing potato scab in china.</title>
        <authorList>
            <person name="Handique U."/>
        </authorList>
    </citation>
    <scope>NUCLEOTIDE SEQUENCE [LARGE SCALE GENOMIC DNA]</scope>
    <source>
        <strain evidence="2 3">ZRIMU1503</strain>
    </source>
</reference>
<evidence type="ECO:0000256" key="1">
    <source>
        <dbReference type="SAM" id="Coils"/>
    </source>
</evidence>